<dbReference type="InterPro" id="IPR036691">
    <property type="entry name" value="Endo/exonu/phosph_ase_sf"/>
</dbReference>
<keyword evidence="3" id="KW-1185">Reference proteome</keyword>
<dbReference type="PANTHER" id="PTHR42834:SF1">
    <property type="entry name" value="ENDONUCLEASE_EXONUCLEASE_PHOSPHATASE FAMILY PROTEIN (AFU_ORTHOLOGUE AFUA_3G09210)"/>
    <property type="match status" value="1"/>
</dbReference>
<gene>
    <name evidence="2" type="ORF">B4N89_43755</name>
</gene>
<organism evidence="2 3">
    <name type="scientific">Embleya scabrispora</name>
    <dbReference type="NCBI Taxonomy" id="159449"/>
    <lineage>
        <taxon>Bacteria</taxon>
        <taxon>Bacillati</taxon>
        <taxon>Actinomycetota</taxon>
        <taxon>Actinomycetes</taxon>
        <taxon>Kitasatosporales</taxon>
        <taxon>Streptomycetaceae</taxon>
        <taxon>Embleya</taxon>
    </lineage>
</organism>
<dbReference type="EMBL" id="MWQN01000004">
    <property type="protein sequence ID" value="OPC77658.1"/>
    <property type="molecule type" value="Genomic_DNA"/>
</dbReference>
<dbReference type="GO" id="GO:0004519">
    <property type="term" value="F:endonuclease activity"/>
    <property type="evidence" value="ECO:0007669"/>
    <property type="project" value="UniProtKB-KW"/>
</dbReference>
<dbReference type="Pfam" id="PF03372">
    <property type="entry name" value="Exo_endo_phos"/>
    <property type="match status" value="1"/>
</dbReference>
<proteinExistence type="predicted"/>
<dbReference type="InterPro" id="IPR005135">
    <property type="entry name" value="Endo/exonuclease/phosphatase"/>
</dbReference>
<evidence type="ECO:0000313" key="3">
    <source>
        <dbReference type="Proteomes" id="UP000190037"/>
    </source>
</evidence>
<dbReference type="Gene3D" id="3.60.10.10">
    <property type="entry name" value="Endonuclease/exonuclease/phosphatase"/>
    <property type="match status" value="1"/>
</dbReference>
<keyword evidence="2" id="KW-0540">Nuclease</keyword>
<keyword evidence="2" id="KW-0378">Hydrolase</keyword>
<dbReference type="AlphaFoldDB" id="A0A1T3NLU4"/>
<accession>A0A1T3NLU4</accession>
<comment type="caution">
    <text evidence="2">The sequence shown here is derived from an EMBL/GenBank/DDBJ whole genome shotgun (WGS) entry which is preliminary data.</text>
</comment>
<dbReference type="PANTHER" id="PTHR42834">
    <property type="entry name" value="ENDONUCLEASE/EXONUCLEASE/PHOSPHATASE FAMILY PROTEIN (AFU_ORTHOLOGUE AFUA_3G09210)"/>
    <property type="match status" value="1"/>
</dbReference>
<reference evidence="2 3" key="1">
    <citation type="submission" date="2017-03" db="EMBL/GenBank/DDBJ databases">
        <title>Draft genome sequence of Streptomyces scabrisporus NF3, endophyte isolated from Amphipterygium adstringens.</title>
        <authorList>
            <person name="Vazquez M."/>
            <person name="Ceapa C.D."/>
            <person name="Rodriguez Luna D."/>
            <person name="Sanchez Esquivel S."/>
        </authorList>
    </citation>
    <scope>NUCLEOTIDE SEQUENCE [LARGE SCALE GENOMIC DNA]</scope>
    <source>
        <strain evidence="2 3">NF3</strain>
    </source>
</reference>
<protein>
    <submittedName>
        <fullName evidence="2">Endonuclease</fullName>
    </submittedName>
</protein>
<dbReference type="STRING" id="159449.B4N89_43755"/>
<keyword evidence="2" id="KW-0255">Endonuclease</keyword>
<name>A0A1T3NLU4_9ACTN</name>
<evidence type="ECO:0000313" key="2">
    <source>
        <dbReference type="EMBL" id="OPC77658.1"/>
    </source>
</evidence>
<feature type="domain" description="Endonuclease/exonuclease/phosphatase" evidence="1">
    <location>
        <begin position="4"/>
        <end position="305"/>
    </location>
</feature>
<dbReference type="RefSeq" id="WP_078982420.1">
    <property type="nucleotide sequence ID" value="NZ_MWQN01000004.1"/>
</dbReference>
<dbReference type="OrthoDB" id="7297112at2"/>
<dbReference type="Proteomes" id="UP000190037">
    <property type="component" value="Unassembled WGS sequence"/>
</dbReference>
<evidence type="ECO:0000259" key="1">
    <source>
        <dbReference type="Pfam" id="PF03372"/>
    </source>
</evidence>
<dbReference type="SUPFAM" id="SSF56219">
    <property type="entry name" value="DNase I-like"/>
    <property type="match status" value="1"/>
</dbReference>
<sequence>MTLATWNLENLFLPGEQDGPKTQAEFDAKQDSLAATIERLKPDLLGVQEVGNPDALHDLVGRLDGTWHTEVSAHPDGRRIRVGFLSRHPLTVTADVTAFPSQFTPLQTADTGAPLNAMGRGGLAVALEPVPGRTLHAAVCHLKSKLLTYPGNRHSPKNESERARYAAYALWRRGAEATTMRALADELLGGDGRTRDVIVMGDLNDTPLAATTQILYGPPGSQIGTGGFDRPDKGDAARLWNLGLKIPVEHRVSRVFEGQGELIDHLLVSHQLLQRLEEVFIGADGPLPSINAQPVERQGAAGSDHAPVAAHLTF</sequence>